<feature type="region of interest" description="Disordered" evidence="1">
    <location>
        <begin position="42"/>
        <end position="76"/>
    </location>
</feature>
<feature type="compositionally biased region" description="Basic and acidic residues" evidence="1">
    <location>
        <begin position="42"/>
        <end position="51"/>
    </location>
</feature>
<feature type="compositionally biased region" description="Low complexity" evidence="1">
    <location>
        <begin position="114"/>
        <end position="125"/>
    </location>
</feature>
<organism evidence="2 3">
    <name type="scientific">Suhomyces tanzawaensis NRRL Y-17324</name>
    <dbReference type="NCBI Taxonomy" id="984487"/>
    <lineage>
        <taxon>Eukaryota</taxon>
        <taxon>Fungi</taxon>
        <taxon>Dikarya</taxon>
        <taxon>Ascomycota</taxon>
        <taxon>Saccharomycotina</taxon>
        <taxon>Pichiomycetes</taxon>
        <taxon>Debaryomycetaceae</taxon>
        <taxon>Suhomyces</taxon>
    </lineage>
</organism>
<dbReference type="RefSeq" id="XP_020066016.1">
    <property type="nucleotide sequence ID" value="XM_020209639.1"/>
</dbReference>
<feature type="compositionally biased region" description="Basic residues" evidence="1">
    <location>
        <begin position="52"/>
        <end position="61"/>
    </location>
</feature>
<protein>
    <submittedName>
        <fullName evidence="2">Uncharacterized protein</fullName>
    </submittedName>
</protein>
<feature type="region of interest" description="Disordered" evidence="1">
    <location>
        <begin position="98"/>
        <end position="168"/>
    </location>
</feature>
<dbReference type="AlphaFoldDB" id="A0A1E4SMY6"/>
<evidence type="ECO:0000313" key="3">
    <source>
        <dbReference type="Proteomes" id="UP000094285"/>
    </source>
</evidence>
<proteinExistence type="predicted"/>
<evidence type="ECO:0000256" key="1">
    <source>
        <dbReference type="SAM" id="MobiDB-lite"/>
    </source>
</evidence>
<reference evidence="3" key="1">
    <citation type="submission" date="2016-05" db="EMBL/GenBank/DDBJ databases">
        <title>Comparative genomics of biotechnologically important yeasts.</title>
        <authorList>
            <consortium name="DOE Joint Genome Institute"/>
            <person name="Riley R."/>
            <person name="Haridas S."/>
            <person name="Wolfe K.H."/>
            <person name="Lopes M.R."/>
            <person name="Hittinger C.T."/>
            <person name="Goker M."/>
            <person name="Salamov A."/>
            <person name="Wisecaver J."/>
            <person name="Long T.M."/>
            <person name="Aerts A.L."/>
            <person name="Barry K."/>
            <person name="Choi C."/>
            <person name="Clum A."/>
            <person name="Coughlan A.Y."/>
            <person name="Deshpande S."/>
            <person name="Douglass A.P."/>
            <person name="Hanson S.J."/>
            <person name="Klenk H.-P."/>
            <person name="Labutti K."/>
            <person name="Lapidus A."/>
            <person name="Lindquist E."/>
            <person name="Lipzen A."/>
            <person name="Meier-Kolthoff J.P."/>
            <person name="Ohm R.A."/>
            <person name="Otillar R.P."/>
            <person name="Pangilinan J."/>
            <person name="Peng Y."/>
            <person name="Rokas A."/>
            <person name="Rosa C.A."/>
            <person name="Scheuner C."/>
            <person name="Sibirny A.A."/>
            <person name="Slot J.C."/>
            <person name="Stielow J.B."/>
            <person name="Sun H."/>
            <person name="Kurtzman C.P."/>
            <person name="Blackwell M."/>
            <person name="Grigoriev I.V."/>
            <person name="Jeffries T.W."/>
        </authorList>
    </citation>
    <scope>NUCLEOTIDE SEQUENCE [LARGE SCALE GENOMIC DNA]</scope>
    <source>
        <strain evidence="3">NRRL Y-17324</strain>
    </source>
</reference>
<sequence>MYNSVKAPLRRVGLRFQSSDSKNSVFLSDLFKRIEEVTAKTKDIKPAERPKKTFNKKKPLNKKPATLAAKPAPQQPQNVIKVQDHSLMNSFGQSYAQFATTGGAPRGPPRTPRTPRAPGVRTARGPRPPRSDAPAPSAARPAPQRQARPTRQRALDTSEKDGKVPSKKLVAQPLVPQLGGNTFFYGKLTTVNPCVTSRVASITKEALLKSKYPYLAPKHIIDHLPEGPQNKFLLQNNYSLEVDQDAFTSRFNEVVKGTPQQINVGVKGAQAEFTRAEIMKNGTLNVANKQTLFDIVNGLKSPKDLFANAAWAKK</sequence>
<feature type="compositionally biased region" description="Low complexity" evidence="1">
    <location>
        <begin position="62"/>
        <end position="76"/>
    </location>
</feature>
<dbReference type="EMBL" id="KV453910">
    <property type="protein sequence ID" value="ODV80894.1"/>
    <property type="molecule type" value="Genomic_DNA"/>
</dbReference>
<gene>
    <name evidence="2" type="ORF">CANTADRAFT_4888</name>
</gene>
<dbReference type="OrthoDB" id="4019734at2759"/>
<name>A0A1E4SMY6_9ASCO</name>
<feature type="compositionally biased region" description="Low complexity" evidence="1">
    <location>
        <begin position="132"/>
        <end position="149"/>
    </location>
</feature>
<keyword evidence="3" id="KW-1185">Reference proteome</keyword>
<accession>A0A1E4SMY6</accession>
<dbReference type="STRING" id="984487.A0A1E4SMY6"/>
<feature type="compositionally biased region" description="Basic and acidic residues" evidence="1">
    <location>
        <begin position="153"/>
        <end position="164"/>
    </location>
</feature>
<dbReference type="Proteomes" id="UP000094285">
    <property type="component" value="Unassembled WGS sequence"/>
</dbReference>
<evidence type="ECO:0000313" key="2">
    <source>
        <dbReference type="EMBL" id="ODV80894.1"/>
    </source>
</evidence>
<dbReference type="GeneID" id="30983775"/>